<dbReference type="InterPro" id="IPR058924">
    <property type="entry name" value="AGPR_dimerisation_dom"/>
</dbReference>
<dbReference type="FunFam" id="3.30.360.10:FF:000014">
    <property type="entry name" value="N-acetyl-gamma-glutamyl-phosphate reductase"/>
    <property type="match status" value="1"/>
</dbReference>
<comment type="subcellular location">
    <subcellularLocation>
        <location evidence="7">Cytoplasm</location>
    </subcellularLocation>
</comment>
<dbReference type="PANTHER" id="PTHR32338">
    <property type="entry name" value="N-ACETYL-GAMMA-GLUTAMYL-PHOSPHATE REDUCTASE, CHLOROPLASTIC-RELATED-RELATED"/>
    <property type="match status" value="1"/>
</dbReference>
<gene>
    <name evidence="7" type="primary">argC</name>
    <name evidence="10" type="ORF">FD47_GL002017</name>
</gene>
<keyword evidence="3 7" id="KW-0028">Amino-acid biosynthesis</keyword>
<dbReference type="UniPathway" id="UPA00068">
    <property type="reaction ID" value="UER00108"/>
</dbReference>
<keyword evidence="5 7" id="KW-0560">Oxidoreductase</keyword>
<evidence type="ECO:0000256" key="7">
    <source>
        <dbReference type="HAMAP-Rule" id="MF_00150"/>
    </source>
</evidence>
<dbReference type="GO" id="GO:0005737">
    <property type="term" value="C:cytoplasm"/>
    <property type="evidence" value="ECO:0007669"/>
    <property type="project" value="UniProtKB-SubCell"/>
</dbReference>
<dbReference type="RefSeq" id="WP_056980645.1">
    <property type="nucleotide sequence ID" value="NZ_AZFZ01000047.1"/>
</dbReference>
<dbReference type="PROSITE" id="PS01224">
    <property type="entry name" value="ARGC"/>
    <property type="match status" value="1"/>
</dbReference>
<feature type="active site" evidence="7 8">
    <location>
        <position position="147"/>
    </location>
</feature>
<dbReference type="CDD" id="cd23934">
    <property type="entry name" value="AGPR_1_C"/>
    <property type="match status" value="1"/>
</dbReference>
<dbReference type="InterPro" id="IPR000706">
    <property type="entry name" value="AGPR_type-1"/>
</dbReference>
<reference evidence="10 11" key="1">
    <citation type="journal article" date="2015" name="Genome Announc.">
        <title>Expanding the biotechnology potential of lactobacilli through comparative genomics of 213 strains and associated genera.</title>
        <authorList>
            <person name="Sun Z."/>
            <person name="Harris H.M."/>
            <person name="McCann A."/>
            <person name="Guo C."/>
            <person name="Argimon S."/>
            <person name="Zhang W."/>
            <person name="Yang X."/>
            <person name="Jeffery I.B."/>
            <person name="Cooney J.C."/>
            <person name="Kagawa T.F."/>
            <person name="Liu W."/>
            <person name="Song Y."/>
            <person name="Salvetti E."/>
            <person name="Wrobel A."/>
            <person name="Rasinkangas P."/>
            <person name="Parkhill J."/>
            <person name="Rea M.C."/>
            <person name="O'Sullivan O."/>
            <person name="Ritari J."/>
            <person name="Douillard F.P."/>
            <person name="Paul Ross R."/>
            <person name="Yang R."/>
            <person name="Briner A.E."/>
            <person name="Felis G.E."/>
            <person name="de Vos W.M."/>
            <person name="Barrangou R."/>
            <person name="Klaenhammer T.R."/>
            <person name="Caufield P.W."/>
            <person name="Cui Y."/>
            <person name="Zhang H."/>
            <person name="O'Toole P.W."/>
        </authorList>
    </citation>
    <scope>NUCLEOTIDE SEQUENCE [LARGE SCALE GENOMIC DNA]</scope>
    <source>
        <strain evidence="10 11">DSM 18390</strain>
    </source>
</reference>
<dbReference type="InterPro" id="IPR023013">
    <property type="entry name" value="AGPR_AS"/>
</dbReference>
<dbReference type="EC" id="1.2.1.38" evidence="7"/>
<dbReference type="HAMAP" id="MF_00150">
    <property type="entry name" value="ArgC_type1"/>
    <property type="match status" value="1"/>
</dbReference>
<evidence type="ECO:0000256" key="4">
    <source>
        <dbReference type="ARBA" id="ARBA00022857"/>
    </source>
</evidence>
<dbReference type="GO" id="GO:0070401">
    <property type="term" value="F:NADP+ binding"/>
    <property type="evidence" value="ECO:0007669"/>
    <property type="project" value="InterPro"/>
</dbReference>
<dbReference type="InterPro" id="IPR000534">
    <property type="entry name" value="Semialdehyde_DH_NAD-bd"/>
</dbReference>
<dbReference type="SMART" id="SM00859">
    <property type="entry name" value="Semialdhyde_dh"/>
    <property type="match status" value="1"/>
</dbReference>
<name>A0A0R1YJ66_9LACO</name>
<evidence type="ECO:0000256" key="6">
    <source>
        <dbReference type="ARBA" id="ARBA00050557"/>
    </source>
</evidence>
<dbReference type="InterPro" id="IPR036291">
    <property type="entry name" value="NAD(P)-bd_dom_sf"/>
</dbReference>
<dbReference type="SUPFAM" id="SSF51735">
    <property type="entry name" value="NAD(P)-binding Rossmann-fold domains"/>
    <property type="match status" value="1"/>
</dbReference>
<dbReference type="PANTHER" id="PTHR32338:SF10">
    <property type="entry name" value="N-ACETYL-GAMMA-GLUTAMYL-PHOSPHATE REDUCTASE, CHLOROPLASTIC-RELATED"/>
    <property type="match status" value="1"/>
</dbReference>
<dbReference type="SUPFAM" id="SSF55347">
    <property type="entry name" value="Glyceraldehyde-3-phosphate dehydrogenase-like, C-terminal domain"/>
    <property type="match status" value="1"/>
</dbReference>
<organism evidence="10 11">
    <name type="scientific">Lentilactobacillus parafarraginis DSM 18390 = JCM 14109</name>
    <dbReference type="NCBI Taxonomy" id="1423786"/>
    <lineage>
        <taxon>Bacteria</taxon>
        <taxon>Bacillati</taxon>
        <taxon>Bacillota</taxon>
        <taxon>Bacilli</taxon>
        <taxon>Lactobacillales</taxon>
        <taxon>Lactobacillaceae</taxon>
        <taxon>Lentilactobacillus</taxon>
    </lineage>
</organism>
<sequence>MQAALVGVTGYAGMILYQLLKNHPNVEQVHIYDHKISKNAPLSEVAPIFKNDSSVVAPYDPTTIMGADDVVFFATSSGVTSQLSAPYLEKHFPVIDLSGDMRLKTEQAYEKWYHKPSAPTAALQAATYGLAEFDSVKDATYVANPGCYATATLLGLAPLVQKHLINVKSIIVDAKSGTSGAGKKLSASTHFTEANDNLQIYKPNHHQHIPEIVQELQKWDPSVTTLQFMTTLIPVTRGIMSTIYAQVNPGVDEQTLLAAFHDTYDDQPFINFTAIDLPTIKQVVGTNNCDIGIAYNPETQFVMVDSVIDNMLKGAAGQAVQNFNVLFGFSKTAGLNLQPALI</sequence>
<protein>
    <recommendedName>
        <fullName evidence="7">N-acetyl-gamma-glutamyl-phosphate reductase</fullName>
        <shortName evidence="7">AGPR</shortName>
        <ecNumber evidence="7">1.2.1.38</ecNumber>
    </recommendedName>
    <alternativeName>
        <fullName evidence="7">N-acetyl-glutamate semialdehyde dehydrogenase</fullName>
        <shortName evidence="7">NAGSA dehydrogenase</shortName>
    </alternativeName>
</protein>
<dbReference type="Pfam" id="PF22698">
    <property type="entry name" value="Semialdhyde_dhC_1"/>
    <property type="match status" value="1"/>
</dbReference>
<evidence type="ECO:0000256" key="8">
    <source>
        <dbReference type="PROSITE-ProRule" id="PRU10010"/>
    </source>
</evidence>
<evidence type="ECO:0000259" key="9">
    <source>
        <dbReference type="SMART" id="SM00859"/>
    </source>
</evidence>
<dbReference type="Gene3D" id="3.30.360.10">
    <property type="entry name" value="Dihydrodipicolinate Reductase, domain 2"/>
    <property type="match status" value="1"/>
</dbReference>
<comment type="function">
    <text evidence="7">Catalyzes the NADPH-dependent reduction of N-acetyl-5-glutamyl phosphate to yield N-acetyl-L-glutamate 5-semialdehyde.</text>
</comment>
<evidence type="ECO:0000256" key="5">
    <source>
        <dbReference type="ARBA" id="ARBA00023002"/>
    </source>
</evidence>
<dbReference type="Gene3D" id="3.40.50.720">
    <property type="entry name" value="NAD(P)-binding Rossmann-like Domain"/>
    <property type="match status" value="1"/>
</dbReference>
<dbReference type="PATRIC" id="fig|1423786.4.peg.2121"/>
<evidence type="ECO:0000313" key="10">
    <source>
        <dbReference type="EMBL" id="KRM41925.1"/>
    </source>
</evidence>
<dbReference type="InterPro" id="IPR050085">
    <property type="entry name" value="AGPR"/>
</dbReference>
<comment type="catalytic activity">
    <reaction evidence="6 7">
        <text>N-acetyl-L-glutamate 5-semialdehyde + phosphate + NADP(+) = N-acetyl-L-glutamyl 5-phosphate + NADPH + H(+)</text>
        <dbReference type="Rhea" id="RHEA:21588"/>
        <dbReference type="ChEBI" id="CHEBI:15378"/>
        <dbReference type="ChEBI" id="CHEBI:29123"/>
        <dbReference type="ChEBI" id="CHEBI:43474"/>
        <dbReference type="ChEBI" id="CHEBI:57783"/>
        <dbReference type="ChEBI" id="CHEBI:57936"/>
        <dbReference type="ChEBI" id="CHEBI:58349"/>
        <dbReference type="EC" id="1.2.1.38"/>
    </reaction>
</comment>
<dbReference type="GO" id="GO:0051287">
    <property type="term" value="F:NAD binding"/>
    <property type="evidence" value="ECO:0007669"/>
    <property type="project" value="InterPro"/>
</dbReference>
<feature type="domain" description="Semialdehyde dehydrogenase NAD-binding" evidence="9">
    <location>
        <begin position="2"/>
        <end position="139"/>
    </location>
</feature>
<evidence type="ECO:0000313" key="11">
    <source>
        <dbReference type="Proteomes" id="UP000051010"/>
    </source>
</evidence>
<dbReference type="Pfam" id="PF01118">
    <property type="entry name" value="Semialdhyde_dh"/>
    <property type="match status" value="1"/>
</dbReference>
<evidence type="ECO:0000256" key="3">
    <source>
        <dbReference type="ARBA" id="ARBA00022605"/>
    </source>
</evidence>
<comment type="pathway">
    <text evidence="1 7">Amino-acid biosynthesis; L-arginine biosynthesis; N(2)-acetyl-L-ornithine from L-glutamate: step 3/4.</text>
</comment>
<dbReference type="CDD" id="cd17895">
    <property type="entry name" value="AGPR_1_N"/>
    <property type="match status" value="1"/>
</dbReference>
<keyword evidence="4 7" id="KW-0521">NADP</keyword>
<accession>A0A0R1YJ66</accession>
<dbReference type="GO" id="GO:0003942">
    <property type="term" value="F:N-acetyl-gamma-glutamyl-phosphate reductase activity"/>
    <property type="evidence" value="ECO:0007669"/>
    <property type="project" value="UniProtKB-UniRule"/>
</dbReference>
<dbReference type="EMBL" id="AZFZ01000047">
    <property type="protein sequence ID" value="KRM41925.1"/>
    <property type="molecule type" value="Genomic_DNA"/>
</dbReference>
<evidence type="ECO:0000256" key="2">
    <source>
        <dbReference type="ARBA" id="ARBA00022571"/>
    </source>
</evidence>
<proteinExistence type="inferred from homology"/>
<evidence type="ECO:0000256" key="1">
    <source>
        <dbReference type="ARBA" id="ARBA00004862"/>
    </source>
</evidence>
<keyword evidence="2 7" id="KW-0055">Arginine biosynthesis</keyword>
<keyword evidence="7" id="KW-0963">Cytoplasm</keyword>
<dbReference type="Proteomes" id="UP000051010">
    <property type="component" value="Unassembled WGS sequence"/>
</dbReference>
<comment type="similarity">
    <text evidence="7">Belongs to the NAGSA dehydrogenase family. Type 1 subfamily.</text>
</comment>
<comment type="caution">
    <text evidence="10">The sequence shown here is derived from an EMBL/GenBank/DDBJ whole genome shotgun (WGS) entry which is preliminary data.</text>
</comment>
<dbReference type="GO" id="GO:0006526">
    <property type="term" value="P:L-arginine biosynthetic process"/>
    <property type="evidence" value="ECO:0007669"/>
    <property type="project" value="UniProtKB-UniRule"/>
</dbReference>
<dbReference type="NCBIfam" id="TIGR01850">
    <property type="entry name" value="argC"/>
    <property type="match status" value="1"/>
</dbReference>
<dbReference type="AlphaFoldDB" id="A0A0R1YJ66"/>